<gene>
    <name evidence="1" type="ORF">J4Q44_G00077150</name>
</gene>
<dbReference type="Proteomes" id="UP001356427">
    <property type="component" value="Unassembled WGS sequence"/>
</dbReference>
<keyword evidence="2" id="KW-1185">Reference proteome</keyword>
<evidence type="ECO:0000313" key="2">
    <source>
        <dbReference type="Proteomes" id="UP001356427"/>
    </source>
</evidence>
<proteinExistence type="predicted"/>
<comment type="caution">
    <text evidence="1">The sequence shown here is derived from an EMBL/GenBank/DDBJ whole genome shotgun (WGS) entry which is preliminary data.</text>
</comment>
<reference evidence="1 2" key="1">
    <citation type="submission" date="2021-04" db="EMBL/GenBank/DDBJ databases">
        <authorList>
            <person name="De Guttry C."/>
            <person name="Zahm M."/>
            <person name="Klopp C."/>
            <person name="Cabau C."/>
            <person name="Louis A."/>
            <person name="Berthelot C."/>
            <person name="Parey E."/>
            <person name="Roest Crollius H."/>
            <person name="Montfort J."/>
            <person name="Robinson-Rechavi M."/>
            <person name="Bucao C."/>
            <person name="Bouchez O."/>
            <person name="Gislard M."/>
            <person name="Lluch J."/>
            <person name="Milhes M."/>
            <person name="Lampietro C."/>
            <person name="Lopez Roques C."/>
            <person name="Donnadieu C."/>
            <person name="Braasch I."/>
            <person name="Desvignes T."/>
            <person name="Postlethwait J."/>
            <person name="Bobe J."/>
            <person name="Wedekind C."/>
            <person name="Guiguen Y."/>
        </authorList>
    </citation>
    <scope>NUCLEOTIDE SEQUENCE [LARGE SCALE GENOMIC DNA]</scope>
    <source>
        <strain evidence="1">Cs_M1</strain>
        <tissue evidence="1">Blood</tissue>
    </source>
</reference>
<sequence length="143" mass="15967">MAVVNGGSGVMRRDGLQYIGLVHTQDEGMGYEDREGLVHTQGEGMGYEDREGLVHTQDEGMGYEDREGLVHTQDEGMGYEDREGLVHTQDEGMGDEDREVSIHADRTDRHYSLDLTCITSSAIYIFYIYHLSLDVTPLGHQAA</sequence>
<dbReference type="EMBL" id="JAGTTL010000005">
    <property type="protein sequence ID" value="KAK6322923.1"/>
    <property type="molecule type" value="Genomic_DNA"/>
</dbReference>
<organism evidence="1 2">
    <name type="scientific">Coregonus suidteri</name>
    <dbReference type="NCBI Taxonomy" id="861788"/>
    <lineage>
        <taxon>Eukaryota</taxon>
        <taxon>Metazoa</taxon>
        <taxon>Chordata</taxon>
        <taxon>Craniata</taxon>
        <taxon>Vertebrata</taxon>
        <taxon>Euteleostomi</taxon>
        <taxon>Actinopterygii</taxon>
        <taxon>Neopterygii</taxon>
        <taxon>Teleostei</taxon>
        <taxon>Protacanthopterygii</taxon>
        <taxon>Salmoniformes</taxon>
        <taxon>Salmonidae</taxon>
        <taxon>Coregoninae</taxon>
        <taxon>Coregonus</taxon>
    </lineage>
</organism>
<dbReference type="AlphaFoldDB" id="A0AAN8R479"/>
<protein>
    <submittedName>
        <fullName evidence="1">Uncharacterized protein</fullName>
    </submittedName>
</protein>
<accession>A0AAN8R479</accession>
<name>A0AAN8R479_9TELE</name>
<evidence type="ECO:0000313" key="1">
    <source>
        <dbReference type="EMBL" id="KAK6322923.1"/>
    </source>
</evidence>